<sequence length="131" mass="13501">MTPATRRRAAALVAAVVSVGTGLGIHLLAPDTAVSDVAGDLLYPILVYALVVLVGPRLPALAVSAVTLGWCVAVEAFQLTGLPEEWAAAFPPVVLVLGTVFDPRDIAVYAVAAIGAGLVDAFTRPRRADWG</sequence>
<reference evidence="3" key="1">
    <citation type="submission" date="2019-09" db="EMBL/GenBank/DDBJ databases">
        <title>Mumia zhuanghuii sp. nov. isolated from the intestinal contents of plateau pika (Ochotona curzoniae) in the Qinghai-Tibet plateau of China.</title>
        <authorList>
            <person name="Tian Z."/>
        </authorList>
    </citation>
    <scope>NUCLEOTIDE SEQUENCE [LARGE SCALE GENOMIC DNA]</scope>
    <source>
        <strain evidence="3">L-033</strain>
    </source>
</reference>
<dbReference type="EMBL" id="VYUY01000003">
    <property type="protein sequence ID" value="KAA9135938.1"/>
    <property type="molecule type" value="Genomic_DNA"/>
</dbReference>
<comment type="caution">
    <text evidence="2">The sequence shown here is derived from an EMBL/GenBank/DDBJ whole genome shotgun (WGS) entry which is preliminary data.</text>
</comment>
<dbReference type="RefSeq" id="WP_150891791.1">
    <property type="nucleotide sequence ID" value="NZ_VYUY01000003.1"/>
</dbReference>
<dbReference type="Proteomes" id="UP000326838">
    <property type="component" value="Unassembled WGS sequence"/>
</dbReference>
<evidence type="ECO:0000256" key="1">
    <source>
        <dbReference type="SAM" id="Phobius"/>
    </source>
</evidence>
<keyword evidence="1" id="KW-1133">Transmembrane helix</keyword>
<accession>A0A5N0TNX9</accession>
<evidence type="ECO:0000313" key="3">
    <source>
        <dbReference type="Proteomes" id="UP000326838"/>
    </source>
</evidence>
<keyword evidence="1" id="KW-0472">Membrane</keyword>
<dbReference type="InterPro" id="IPR021257">
    <property type="entry name" value="DUF2809"/>
</dbReference>
<organism evidence="2 3">
    <name type="scientific">Microbacterium caowuchunii</name>
    <dbReference type="NCBI Taxonomy" id="2614638"/>
    <lineage>
        <taxon>Bacteria</taxon>
        <taxon>Bacillati</taxon>
        <taxon>Actinomycetota</taxon>
        <taxon>Actinomycetes</taxon>
        <taxon>Micrococcales</taxon>
        <taxon>Microbacteriaceae</taxon>
        <taxon>Microbacterium</taxon>
    </lineage>
</organism>
<keyword evidence="3" id="KW-1185">Reference proteome</keyword>
<name>A0A5N0TNX9_9MICO</name>
<feature type="transmembrane region" description="Helical" evidence="1">
    <location>
        <begin position="45"/>
        <end position="73"/>
    </location>
</feature>
<keyword evidence="1" id="KW-0812">Transmembrane</keyword>
<dbReference type="Pfam" id="PF10990">
    <property type="entry name" value="DUF2809"/>
    <property type="match status" value="1"/>
</dbReference>
<proteinExistence type="predicted"/>
<protein>
    <submittedName>
        <fullName evidence="2">DUF2809 domain-containing protein</fullName>
    </submittedName>
</protein>
<dbReference type="AlphaFoldDB" id="A0A5N0TNX9"/>
<gene>
    <name evidence="2" type="ORF">F6B40_01815</name>
</gene>
<evidence type="ECO:0000313" key="2">
    <source>
        <dbReference type="EMBL" id="KAA9135938.1"/>
    </source>
</evidence>